<keyword evidence="3 6" id="KW-0597">Phosphoprotein</keyword>
<dbReference type="OrthoDB" id="9808408at2"/>
<dbReference type="InterPro" id="IPR003661">
    <property type="entry name" value="HisK_dim/P_dom"/>
</dbReference>
<dbReference type="CDD" id="cd00156">
    <property type="entry name" value="REC"/>
    <property type="match status" value="1"/>
</dbReference>
<feature type="modified residue" description="4-aspartylphosphate" evidence="6">
    <location>
        <position position="54"/>
    </location>
</feature>
<sequence>MRFLIIDDSAADARVLQAMLSQACPEGFDVVHVLSAVEGYDQLQQQEFDCVFLDYRLEESKEWEVLEKIRESENDVPIIAISGFGSERIAVEGLKLGAQDYLVKDSLTAETVHRALTNAIEKVRLARELAKRQQELNDFAHMAAHDLQAPLRRIAQLSEFLKEDLEGQLDQTCATNVELIGTNARRLQALVQSLIEFARYGSLENRRQPVSLDQVRDAALFNLDMQIREAGATIHSEPLPEVVGDETTLTLLFQNLISNAIKFRGDKAPFVRISAKREDHHWQISLADNGIGIKKEYQDKIFTPFRRLHAQREYEGSGIGLATCQKIVERHGGRIKVESEPGNGSTFHFTIPDSPL</sequence>
<dbReference type="FunFam" id="3.30.565.10:FF:000006">
    <property type="entry name" value="Sensor histidine kinase WalK"/>
    <property type="match status" value="1"/>
</dbReference>
<dbReference type="PROSITE" id="PS50109">
    <property type="entry name" value="HIS_KIN"/>
    <property type="match status" value="1"/>
</dbReference>
<proteinExistence type="predicted"/>
<dbReference type="PANTHER" id="PTHR43304:SF1">
    <property type="entry name" value="PAC DOMAIN-CONTAINING PROTEIN"/>
    <property type="match status" value="1"/>
</dbReference>
<comment type="caution">
    <text evidence="9">The sequence shown here is derived from an EMBL/GenBank/DDBJ whole genome shotgun (WGS) entry which is preliminary data.</text>
</comment>
<accession>A0A2S8F9R0</accession>
<evidence type="ECO:0000259" key="7">
    <source>
        <dbReference type="PROSITE" id="PS50109"/>
    </source>
</evidence>
<dbReference type="InterPro" id="IPR011006">
    <property type="entry name" value="CheY-like_superfamily"/>
</dbReference>
<evidence type="ECO:0000256" key="2">
    <source>
        <dbReference type="ARBA" id="ARBA00012438"/>
    </source>
</evidence>
<evidence type="ECO:0000313" key="10">
    <source>
        <dbReference type="Proteomes" id="UP000239388"/>
    </source>
</evidence>
<dbReference type="InterPro" id="IPR036890">
    <property type="entry name" value="HATPase_C_sf"/>
</dbReference>
<dbReference type="SMART" id="SM00448">
    <property type="entry name" value="REC"/>
    <property type="match status" value="1"/>
</dbReference>
<dbReference type="PRINTS" id="PR00344">
    <property type="entry name" value="BCTRLSENSOR"/>
</dbReference>
<protein>
    <recommendedName>
        <fullName evidence="2">histidine kinase</fullName>
        <ecNumber evidence="2">2.7.13.3</ecNumber>
    </recommendedName>
</protein>
<dbReference type="InterPro" id="IPR001789">
    <property type="entry name" value="Sig_transdc_resp-reg_receiver"/>
</dbReference>
<dbReference type="Pfam" id="PF00072">
    <property type="entry name" value="Response_reg"/>
    <property type="match status" value="1"/>
</dbReference>
<keyword evidence="4" id="KW-0808">Transferase</keyword>
<dbReference type="CDD" id="cd00082">
    <property type="entry name" value="HisKA"/>
    <property type="match status" value="1"/>
</dbReference>
<dbReference type="InterPro" id="IPR005467">
    <property type="entry name" value="His_kinase_dom"/>
</dbReference>
<dbReference type="SMART" id="SM00387">
    <property type="entry name" value="HATPase_c"/>
    <property type="match status" value="1"/>
</dbReference>
<organism evidence="9 10">
    <name type="scientific">Blastopirellula marina</name>
    <dbReference type="NCBI Taxonomy" id="124"/>
    <lineage>
        <taxon>Bacteria</taxon>
        <taxon>Pseudomonadati</taxon>
        <taxon>Planctomycetota</taxon>
        <taxon>Planctomycetia</taxon>
        <taxon>Pirellulales</taxon>
        <taxon>Pirellulaceae</taxon>
        <taxon>Blastopirellula</taxon>
    </lineage>
</organism>
<dbReference type="Gene3D" id="3.40.50.2300">
    <property type="match status" value="1"/>
</dbReference>
<dbReference type="PANTHER" id="PTHR43304">
    <property type="entry name" value="PHYTOCHROME-LIKE PROTEIN CPH1"/>
    <property type="match status" value="1"/>
</dbReference>
<name>A0A2S8F9R0_9BACT</name>
<evidence type="ECO:0000256" key="5">
    <source>
        <dbReference type="ARBA" id="ARBA00022777"/>
    </source>
</evidence>
<dbReference type="Gene3D" id="1.10.287.130">
    <property type="match status" value="1"/>
</dbReference>
<feature type="domain" description="Response regulatory" evidence="8">
    <location>
        <begin position="2"/>
        <end position="119"/>
    </location>
</feature>
<evidence type="ECO:0000256" key="1">
    <source>
        <dbReference type="ARBA" id="ARBA00000085"/>
    </source>
</evidence>
<feature type="domain" description="Histidine kinase" evidence="7">
    <location>
        <begin position="142"/>
        <end position="355"/>
    </location>
</feature>
<dbReference type="Proteomes" id="UP000239388">
    <property type="component" value="Unassembled WGS sequence"/>
</dbReference>
<comment type="catalytic activity">
    <reaction evidence="1">
        <text>ATP + protein L-histidine = ADP + protein N-phospho-L-histidine.</text>
        <dbReference type="EC" id="2.7.13.3"/>
    </reaction>
</comment>
<dbReference type="RefSeq" id="WP_105358217.1">
    <property type="nucleotide sequence ID" value="NZ_PUIB01000024.1"/>
</dbReference>
<evidence type="ECO:0000256" key="6">
    <source>
        <dbReference type="PROSITE-ProRule" id="PRU00169"/>
    </source>
</evidence>
<dbReference type="InterPro" id="IPR003594">
    <property type="entry name" value="HATPase_dom"/>
</dbReference>
<evidence type="ECO:0000256" key="3">
    <source>
        <dbReference type="ARBA" id="ARBA00022553"/>
    </source>
</evidence>
<dbReference type="Pfam" id="PF00512">
    <property type="entry name" value="HisKA"/>
    <property type="match status" value="1"/>
</dbReference>
<evidence type="ECO:0000313" key="9">
    <source>
        <dbReference type="EMBL" id="PQO28885.1"/>
    </source>
</evidence>
<dbReference type="Pfam" id="PF02518">
    <property type="entry name" value="HATPase_c"/>
    <property type="match status" value="1"/>
</dbReference>
<keyword evidence="5" id="KW-0418">Kinase</keyword>
<dbReference type="SUPFAM" id="SSF55874">
    <property type="entry name" value="ATPase domain of HSP90 chaperone/DNA topoisomerase II/histidine kinase"/>
    <property type="match status" value="1"/>
</dbReference>
<dbReference type="InterPro" id="IPR004358">
    <property type="entry name" value="Sig_transdc_His_kin-like_C"/>
</dbReference>
<dbReference type="InterPro" id="IPR052162">
    <property type="entry name" value="Sensor_kinase/Photoreceptor"/>
</dbReference>
<dbReference type="PROSITE" id="PS50110">
    <property type="entry name" value="RESPONSE_REGULATORY"/>
    <property type="match status" value="1"/>
</dbReference>
<reference evidence="9 10" key="1">
    <citation type="submission" date="2018-02" db="EMBL/GenBank/DDBJ databases">
        <title>Comparative genomes isolates from brazilian mangrove.</title>
        <authorList>
            <person name="Araujo J.E."/>
            <person name="Taketani R.G."/>
            <person name="Silva M.C.P."/>
            <person name="Loureco M.V."/>
            <person name="Andreote F.D."/>
        </authorList>
    </citation>
    <scope>NUCLEOTIDE SEQUENCE [LARGE SCALE GENOMIC DNA]</scope>
    <source>
        <strain evidence="9 10">NAP PRIS-MGV</strain>
    </source>
</reference>
<gene>
    <name evidence="9" type="ORF">C5Y98_24285</name>
</gene>
<dbReference type="SUPFAM" id="SSF52172">
    <property type="entry name" value="CheY-like"/>
    <property type="match status" value="1"/>
</dbReference>
<dbReference type="AlphaFoldDB" id="A0A2S8F9R0"/>
<evidence type="ECO:0000256" key="4">
    <source>
        <dbReference type="ARBA" id="ARBA00022679"/>
    </source>
</evidence>
<dbReference type="EMBL" id="PUIB01000024">
    <property type="protein sequence ID" value="PQO28885.1"/>
    <property type="molecule type" value="Genomic_DNA"/>
</dbReference>
<dbReference type="GO" id="GO:0000155">
    <property type="term" value="F:phosphorelay sensor kinase activity"/>
    <property type="evidence" value="ECO:0007669"/>
    <property type="project" value="InterPro"/>
</dbReference>
<dbReference type="SMART" id="SM00388">
    <property type="entry name" value="HisKA"/>
    <property type="match status" value="1"/>
</dbReference>
<dbReference type="Gene3D" id="3.30.565.10">
    <property type="entry name" value="Histidine kinase-like ATPase, C-terminal domain"/>
    <property type="match status" value="1"/>
</dbReference>
<dbReference type="EC" id="2.7.13.3" evidence="2"/>
<evidence type="ECO:0000259" key="8">
    <source>
        <dbReference type="PROSITE" id="PS50110"/>
    </source>
</evidence>